<evidence type="ECO:0000313" key="2">
    <source>
        <dbReference type="EnsemblPlants" id="TuG1812G0300003260.01.T01.cds386635"/>
    </source>
</evidence>
<evidence type="ECO:0000256" key="1">
    <source>
        <dbReference type="SAM" id="MobiDB-lite"/>
    </source>
</evidence>
<dbReference type="AlphaFoldDB" id="A0A8R7PUJ1"/>
<feature type="compositionally biased region" description="Basic and acidic residues" evidence="1">
    <location>
        <begin position="240"/>
        <end position="249"/>
    </location>
</feature>
<dbReference type="Proteomes" id="UP000015106">
    <property type="component" value="Chromosome 3"/>
</dbReference>
<proteinExistence type="predicted"/>
<organism evidence="2 3">
    <name type="scientific">Triticum urartu</name>
    <name type="common">Red wild einkorn</name>
    <name type="synonym">Crithodium urartu</name>
    <dbReference type="NCBI Taxonomy" id="4572"/>
    <lineage>
        <taxon>Eukaryota</taxon>
        <taxon>Viridiplantae</taxon>
        <taxon>Streptophyta</taxon>
        <taxon>Embryophyta</taxon>
        <taxon>Tracheophyta</taxon>
        <taxon>Spermatophyta</taxon>
        <taxon>Magnoliopsida</taxon>
        <taxon>Liliopsida</taxon>
        <taxon>Poales</taxon>
        <taxon>Poaceae</taxon>
        <taxon>BOP clade</taxon>
        <taxon>Pooideae</taxon>
        <taxon>Triticodae</taxon>
        <taxon>Triticeae</taxon>
        <taxon>Triticinae</taxon>
        <taxon>Triticum</taxon>
    </lineage>
</organism>
<sequence length="260" mass="27227">MATPSFISSTTNTLFILCSAYMGQHSIGTPATTPSSVEFHPQCVTNAPVAGCRSTSTCGAQEETTIPRPLVLSKNPSGSSGCTVASARPSNRFVASASGATGARTAHKNACPLFSSPTAISFNCSAGTELALPKQRNTTLRAGCLSSHLRHSCFTALPLSSPTNGPTQNSFGTDSPGQGVPSFIALTARGSSHSNVFDRMPLDLGSCSIRLRIVLYWLSPRSSSTSGKSDAGIGWTPGKCSRERPMSRKETVERMTGMCR</sequence>
<feature type="region of interest" description="Disordered" evidence="1">
    <location>
        <begin position="221"/>
        <end position="249"/>
    </location>
</feature>
<protein>
    <submittedName>
        <fullName evidence="2">Uncharacterized protein</fullName>
    </submittedName>
</protein>
<reference evidence="2" key="3">
    <citation type="submission" date="2022-06" db="UniProtKB">
        <authorList>
            <consortium name="EnsemblPlants"/>
        </authorList>
    </citation>
    <scope>IDENTIFICATION</scope>
</reference>
<dbReference type="EnsemblPlants" id="TuG1812G0300003260.01.T01">
    <property type="protein sequence ID" value="TuG1812G0300003260.01.T01.cds386635"/>
    <property type="gene ID" value="TuG1812G0300003260.01"/>
</dbReference>
<evidence type="ECO:0000313" key="3">
    <source>
        <dbReference type="Proteomes" id="UP000015106"/>
    </source>
</evidence>
<accession>A0A8R7PUJ1</accession>
<reference evidence="2" key="2">
    <citation type="submission" date="2018-03" db="EMBL/GenBank/DDBJ databases">
        <title>The Triticum urartu genome reveals the dynamic nature of wheat genome evolution.</title>
        <authorList>
            <person name="Ling H."/>
            <person name="Ma B."/>
            <person name="Shi X."/>
            <person name="Liu H."/>
            <person name="Dong L."/>
            <person name="Sun H."/>
            <person name="Cao Y."/>
            <person name="Gao Q."/>
            <person name="Zheng S."/>
            <person name="Li Y."/>
            <person name="Yu Y."/>
            <person name="Du H."/>
            <person name="Qi M."/>
            <person name="Li Y."/>
            <person name="Yu H."/>
            <person name="Cui Y."/>
            <person name="Wang N."/>
            <person name="Chen C."/>
            <person name="Wu H."/>
            <person name="Zhao Y."/>
            <person name="Zhang J."/>
            <person name="Li Y."/>
            <person name="Zhou W."/>
            <person name="Zhang B."/>
            <person name="Hu W."/>
            <person name="Eijk M."/>
            <person name="Tang J."/>
            <person name="Witsenboer H."/>
            <person name="Zhao S."/>
            <person name="Li Z."/>
            <person name="Zhang A."/>
            <person name="Wang D."/>
            <person name="Liang C."/>
        </authorList>
    </citation>
    <scope>NUCLEOTIDE SEQUENCE [LARGE SCALE GENOMIC DNA]</scope>
    <source>
        <strain evidence="2">cv. G1812</strain>
    </source>
</reference>
<dbReference type="Gramene" id="TuG1812G0300003260.01.T01">
    <property type="protein sequence ID" value="TuG1812G0300003260.01.T01.cds386635"/>
    <property type="gene ID" value="TuG1812G0300003260.01"/>
</dbReference>
<name>A0A8R7PUJ1_TRIUA</name>
<reference evidence="3" key="1">
    <citation type="journal article" date="2013" name="Nature">
        <title>Draft genome of the wheat A-genome progenitor Triticum urartu.</title>
        <authorList>
            <person name="Ling H.Q."/>
            <person name="Zhao S."/>
            <person name="Liu D."/>
            <person name="Wang J."/>
            <person name="Sun H."/>
            <person name="Zhang C."/>
            <person name="Fan H."/>
            <person name="Li D."/>
            <person name="Dong L."/>
            <person name="Tao Y."/>
            <person name="Gao C."/>
            <person name="Wu H."/>
            <person name="Li Y."/>
            <person name="Cui Y."/>
            <person name="Guo X."/>
            <person name="Zheng S."/>
            <person name="Wang B."/>
            <person name="Yu K."/>
            <person name="Liang Q."/>
            <person name="Yang W."/>
            <person name="Lou X."/>
            <person name="Chen J."/>
            <person name="Feng M."/>
            <person name="Jian J."/>
            <person name="Zhang X."/>
            <person name="Luo G."/>
            <person name="Jiang Y."/>
            <person name="Liu J."/>
            <person name="Wang Z."/>
            <person name="Sha Y."/>
            <person name="Zhang B."/>
            <person name="Wu H."/>
            <person name="Tang D."/>
            <person name="Shen Q."/>
            <person name="Xue P."/>
            <person name="Zou S."/>
            <person name="Wang X."/>
            <person name="Liu X."/>
            <person name="Wang F."/>
            <person name="Yang Y."/>
            <person name="An X."/>
            <person name="Dong Z."/>
            <person name="Zhang K."/>
            <person name="Zhang X."/>
            <person name="Luo M.C."/>
            <person name="Dvorak J."/>
            <person name="Tong Y."/>
            <person name="Wang J."/>
            <person name="Yang H."/>
            <person name="Li Z."/>
            <person name="Wang D."/>
            <person name="Zhang A."/>
            <person name="Wang J."/>
        </authorList>
    </citation>
    <scope>NUCLEOTIDE SEQUENCE</scope>
    <source>
        <strain evidence="3">cv. G1812</strain>
    </source>
</reference>
<keyword evidence="3" id="KW-1185">Reference proteome</keyword>